<accession>A0A256FY57</accession>
<name>A0A256FY57_9HYPH</name>
<dbReference type="EMBL" id="NNRJ01000015">
    <property type="protein sequence ID" value="OYR19772.1"/>
    <property type="molecule type" value="Genomic_DNA"/>
</dbReference>
<keyword evidence="2" id="KW-1185">Reference proteome</keyword>
<dbReference type="Proteomes" id="UP000215590">
    <property type="component" value="Unassembled WGS sequence"/>
</dbReference>
<dbReference type="AlphaFoldDB" id="A0A256FY57"/>
<comment type="caution">
    <text evidence="1">The sequence shown here is derived from an EMBL/GenBank/DDBJ whole genome shotgun (WGS) entry which is preliminary data.</text>
</comment>
<evidence type="ECO:0000313" key="2">
    <source>
        <dbReference type="Proteomes" id="UP000215590"/>
    </source>
</evidence>
<reference evidence="1 2" key="1">
    <citation type="submission" date="2017-07" db="EMBL/GenBank/DDBJ databases">
        <title>Phylogenetic study on the rhizospheric bacterium Ochrobactrum sp. A44.</title>
        <authorList>
            <person name="Krzyzanowska D.M."/>
            <person name="Ossowicki A."/>
            <person name="Rajewska M."/>
            <person name="Maciag T."/>
            <person name="Kaczynski Z."/>
            <person name="Czerwicka M."/>
            <person name="Jafra S."/>
        </authorList>
    </citation>
    <scope>NUCLEOTIDE SEQUENCE [LARGE SCALE GENOMIC DNA]</scope>
    <source>
        <strain evidence="1 2">DSM 7216</strain>
    </source>
</reference>
<protein>
    <submittedName>
        <fullName evidence="1">Uncharacterized protein</fullName>
    </submittedName>
</protein>
<evidence type="ECO:0000313" key="1">
    <source>
        <dbReference type="EMBL" id="OYR19772.1"/>
    </source>
</evidence>
<gene>
    <name evidence="1" type="ORF">CEV31_1190</name>
</gene>
<proteinExistence type="predicted"/>
<organism evidence="1 2">
    <name type="scientific">Brucella thiophenivorans</name>
    <dbReference type="NCBI Taxonomy" id="571255"/>
    <lineage>
        <taxon>Bacteria</taxon>
        <taxon>Pseudomonadati</taxon>
        <taxon>Pseudomonadota</taxon>
        <taxon>Alphaproteobacteria</taxon>
        <taxon>Hyphomicrobiales</taxon>
        <taxon>Brucellaceae</taxon>
        <taxon>Brucella/Ochrobactrum group</taxon>
        <taxon>Brucella</taxon>
    </lineage>
</organism>
<sequence>MSSFVLSLITFPFPSQLLPLYPSITQRDHIILNNAPVIHFSA</sequence>